<protein>
    <submittedName>
        <fullName evidence="4">I-set domain-containing protein</fullName>
    </submittedName>
</protein>
<dbReference type="AlphaFoldDB" id="A0A183DKI6"/>
<evidence type="ECO:0000259" key="1">
    <source>
        <dbReference type="Pfam" id="PF07679"/>
    </source>
</evidence>
<gene>
    <name evidence="2" type="ORF">GPUH_LOCUS9224</name>
</gene>
<dbReference type="Proteomes" id="UP000271098">
    <property type="component" value="Unassembled WGS sequence"/>
</dbReference>
<dbReference type="OrthoDB" id="5969272at2759"/>
<dbReference type="WBParaSite" id="GPUH_0000923701-mRNA-1">
    <property type="protein sequence ID" value="GPUH_0000923701-mRNA-1"/>
    <property type="gene ID" value="GPUH_0000923701"/>
</dbReference>
<keyword evidence="3" id="KW-1185">Reference proteome</keyword>
<feature type="domain" description="Immunoglobulin I-set" evidence="1">
    <location>
        <begin position="8"/>
        <end position="41"/>
    </location>
</feature>
<dbReference type="SUPFAM" id="SSF48726">
    <property type="entry name" value="Immunoglobulin"/>
    <property type="match status" value="1"/>
</dbReference>
<evidence type="ECO:0000313" key="3">
    <source>
        <dbReference type="Proteomes" id="UP000271098"/>
    </source>
</evidence>
<dbReference type="EMBL" id="UYRT01029376">
    <property type="protein sequence ID" value="VDK69571.1"/>
    <property type="molecule type" value="Genomic_DNA"/>
</dbReference>
<dbReference type="Pfam" id="PF07679">
    <property type="entry name" value="I-set"/>
    <property type="match status" value="1"/>
</dbReference>
<sequence>MPLFVAAKDSRVNITRDGRIRIEQVNDDDRGIYECTATNEYVVNGHTEAHQVMLTRTLRVK</sequence>
<dbReference type="Gene3D" id="2.60.40.10">
    <property type="entry name" value="Immunoglobulins"/>
    <property type="match status" value="1"/>
</dbReference>
<name>A0A183DKI6_9BILA</name>
<reference evidence="4" key="1">
    <citation type="submission" date="2016-06" db="UniProtKB">
        <authorList>
            <consortium name="WormBaseParasite"/>
        </authorList>
    </citation>
    <scope>IDENTIFICATION</scope>
</reference>
<accession>A0A183DKI6</accession>
<dbReference type="CDD" id="cd00096">
    <property type="entry name" value="Ig"/>
    <property type="match status" value="1"/>
</dbReference>
<organism evidence="4">
    <name type="scientific">Gongylonema pulchrum</name>
    <dbReference type="NCBI Taxonomy" id="637853"/>
    <lineage>
        <taxon>Eukaryota</taxon>
        <taxon>Metazoa</taxon>
        <taxon>Ecdysozoa</taxon>
        <taxon>Nematoda</taxon>
        <taxon>Chromadorea</taxon>
        <taxon>Rhabditida</taxon>
        <taxon>Spirurina</taxon>
        <taxon>Spiruromorpha</taxon>
        <taxon>Spiruroidea</taxon>
        <taxon>Gongylonematidae</taxon>
        <taxon>Gongylonema</taxon>
    </lineage>
</organism>
<reference evidence="2 3" key="2">
    <citation type="submission" date="2018-11" db="EMBL/GenBank/DDBJ databases">
        <authorList>
            <consortium name="Pathogen Informatics"/>
        </authorList>
    </citation>
    <scope>NUCLEOTIDE SEQUENCE [LARGE SCALE GENOMIC DNA]</scope>
</reference>
<evidence type="ECO:0000313" key="4">
    <source>
        <dbReference type="WBParaSite" id="GPUH_0000923701-mRNA-1"/>
    </source>
</evidence>
<dbReference type="InterPro" id="IPR036179">
    <property type="entry name" value="Ig-like_dom_sf"/>
</dbReference>
<proteinExistence type="predicted"/>
<evidence type="ECO:0000313" key="2">
    <source>
        <dbReference type="EMBL" id="VDK69571.1"/>
    </source>
</evidence>
<dbReference type="InterPro" id="IPR013783">
    <property type="entry name" value="Ig-like_fold"/>
</dbReference>
<dbReference type="InterPro" id="IPR013098">
    <property type="entry name" value="Ig_I-set"/>
</dbReference>